<feature type="compositionally biased region" description="Polar residues" evidence="5">
    <location>
        <begin position="828"/>
        <end position="856"/>
    </location>
</feature>
<dbReference type="InterPro" id="IPR000719">
    <property type="entry name" value="Prot_kinase_dom"/>
</dbReference>
<dbReference type="InterPro" id="IPR051681">
    <property type="entry name" value="Ser/Thr_Kinases-Pseudokinases"/>
</dbReference>
<evidence type="ECO:0000256" key="3">
    <source>
        <dbReference type="ARBA" id="ARBA00022777"/>
    </source>
</evidence>
<feature type="compositionally biased region" description="Basic and acidic residues" evidence="5">
    <location>
        <begin position="7"/>
        <end position="19"/>
    </location>
</feature>
<evidence type="ECO:0000259" key="6">
    <source>
        <dbReference type="PROSITE" id="PS50011"/>
    </source>
</evidence>
<feature type="region of interest" description="Disordered" evidence="5">
    <location>
        <begin position="274"/>
        <end position="305"/>
    </location>
</feature>
<dbReference type="InterPro" id="IPR001245">
    <property type="entry name" value="Ser-Thr/Tyr_kinase_cat_dom"/>
</dbReference>
<dbReference type="InterPro" id="IPR011009">
    <property type="entry name" value="Kinase-like_dom_sf"/>
</dbReference>
<dbReference type="Gene3D" id="3.30.200.20">
    <property type="entry name" value="Phosphorylase Kinase, domain 1"/>
    <property type="match status" value="1"/>
</dbReference>
<dbReference type="GO" id="GO:0005524">
    <property type="term" value="F:ATP binding"/>
    <property type="evidence" value="ECO:0007669"/>
    <property type="project" value="UniProtKB-KW"/>
</dbReference>
<evidence type="ECO:0000256" key="4">
    <source>
        <dbReference type="ARBA" id="ARBA00022840"/>
    </source>
</evidence>
<dbReference type="EMBL" id="HBFR01025418">
    <property type="protein sequence ID" value="CAD8891028.1"/>
    <property type="molecule type" value="Transcribed_RNA"/>
</dbReference>
<keyword evidence="2" id="KW-0547">Nucleotide-binding</keyword>
<evidence type="ECO:0000256" key="2">
    <source>
        <dbReference type="ARBA" id="ARBA00022741"/>
    </source>
</evidence>
<dbReference type="GO" id="GO:0004674">
    <property type="term" value="F:protein serine/threonine kinase activity"/>
    <property type="evidence" value="ECO:0007669"/>
    <property type="project" value="TreeGrafter"/>
</dbReference>
<evidence type="ECO:0000313" key="7">
    <source>
        <dbReference type="EMBL" id="CAD8891028.1"/>
    </source>
</evidence>
<dbReference type="PROSITE" id="PS50011">
    <property type="entry name" value="PROTEIN_KINASE_DOM"/>
    <property type="match status" value="1"/>
</dbReference>
<organism evidence="7">
    <name type="scientific">Corethron hystrix</name>
    <dbReference type="NCBI Taxonomy" id="216773"/>
    <lineage>
        <taxon>Eukaryota</taxon>
        <taxon>Sar</taxon>
        <taxon>Stramenopiles</taxon>
        <taxon>Ochrophyta</taxon>
        <taxon>Bacillariophyta</taxon>
        <taxon>Coscinodiscophyceae</taxon>
        <taxon>Corethrophycidae</taxon>
        <taxon>Corethrales</taxon>
        <taxon>Corethraceae</taxon>
        <taxon>Corethron</taxon>
    </lineage>
</organism>
<feature type="region of interest" description="Disordered" evidence="5">
    <location>
        <begin position="818"/>
        <end position="869"/>
    </location>
</feature>
<evidence type="ECO:0000256" key="5">
    <source>
        <dbReference type="SAM" id="MobiDB-lite"/>
    </source>
</evidence>
<feature type="domain" description="Protein kinase" evidence="6">
    <location>
        <begin position="881"/>
        <end position="1158"/>
    </location>
</feature>
<dbReference type="Gene3D" id="1.10.510.10">
    <property type="entry name" value="Transferase(Phosphotransferase) domain 1"/>
    <property type="match status" value="1"/>
</dbReference>
<proteinExistence type="predicted"/>
<dbReference type="Pfam" id="PF07714">
    <property type="entry name" value="PK_Tyr_Ser-Thr"/>
    <property type="match status" value="1"/>
</dbReference>
<accession>A0A7S1FUG0</accession>
<keyword evidence="3" id="KW-0418">Kinase</keyword>
<dbReference type="PANTHER" id="PTHR44329:SF288">
    <property type="entry name" value="MITOGEN-ACTIVATED PROTEIN KINASE KINASE KINASE 20"/>
    <property type="match status" value="1"/>
</dbReference>
<dbReference type="CDD" id="cd13999">
    <property type="entry name" value="STKc_MAP3K-like"/>
    <property type="match status" value="1"/>
</dbReference>
<dbReference type="SUPFAM" id="SSF56112">
    <property type="entry name" value="Protein kinase-like (PK-like)"/>
    <property type="match status" value="1"/>
</dbReference>
<dbReference type="PANTHER" id="PTHR44329">
    <property type="entry name" value="SERINE/THREONINE-PROTEIN KINASE TNNI3K-RELATED"/>
    <property type="match status" value="1"/>
</dbReference>
<feature type="compositionally biased region" description="Low complexity" evidence="5">
    <location>
        <begin position="330"/>
        <end position="339"/>
    </location>
</feature>
<name>A0A7S1FUG0_9STRA</name>
<feature type="region of interest" description="Disordered" evidence="5">
    <location>
        <begin position="1"/>
        <end position="44"/>
    </location>
</feature>
<keyword evidence="4" id="KW-0067">ATP-binding</keyword>
<protein>
    <recommendedName>
        <fullName evidence="6">Protein kinase domain-containing protein</fullName>
    </recommendedName>
</protein>
<feature type="compositionally biased region" description="Basic and acidic residues" evidence="5">
    <location>
        <begin position="33"/>
        <end position="44"/>
    </location>
</feature>
<feature type="region of interest" description="Disordered" evidence="5">
    <location>
        <begin position="778"/>
        <end position="805"/>
    </location>
</feature>
<feature type="compositionally biased region" description="Low complexity" evidence="5">
    <location>
        <begin position="20"/>
        <end position="32"/>
    </location>
</feature>
<sequence>MDNGRSTMDDGYRTKDDGQTKTMKTTMKNSMTPEDKMRATGKNDHFIKVRSIDNDLNEEDALSQVLPPRPPTPPKKILVRTGPVETMKTASFASIPSLPPKKHYSSAARLPPHASVATPTRLSTNKGNASTDANVVASPFPSASTILPHLRFCIRLIHALQKERGASCAIAAAGSHNVGSFNKDHHASLSLDTNNPPSVTEIPLDGRPRRRSTKVLSGLSMGLSFAERAATVSRRETDAAFFSFLSSAGSVFRIFGNNNECIDKNKNRIVMTATNNKNGKNDSDNNKETINTNGIPNGRGPRTSRRAMTAEAAETIVAESYSKGPTMKNSVSSSPLSSVGDAASVPASSQPPDMPALNFPQFHGHYPLPKIASTQILQRTRSLPLADPSNQAGIVHGFHRTITAYTSLIVDLVDYVTKVFQPKLRVRPEEWEEGGVGCSRDGNVVQTSDCNEGGITNPCFPSTSSLGPDANETIPCPLLSLLLAFIRLKECITFQRGLLGGILGLPSDDCLPYLPGGMLFNDLVLCIEMQETAMRDLRRTARDMVGQGADIAGNMAHCRHGSLLALVEDGTAPSKALEDLQDMMRYNYDLRGIRRTVTFKHFWSLMSAYIDRLYSLELLIIEEIETWFCGANSMANTGALPKSDNNFGRAATMTTTTTIPKENVDMIRSRPPKIAMTEQGISPAQQVEQYRDEKTVVAARRVAHTIACSSVSAHQESKIDDPRCCMSIPWSSTPDLSKRTQSFSTLDTFSRELIGRMPPEQVKAALLALLKDNSEEKLEERNVNNAPVANQDAAYTTEELPLPQPTESDAIVSTTADLAPSSMPLPHKTNSSLPSQHATSLQEPASMPHTLSTPNSSSFNTDLNNNKNSNNEEWEIDLYEVLFTRRIGKGAAGTTYLARWSGQNVAVKVASLNEIGMDGWSAEVQSLQRLHHPNVIRLLGCIQHQSPMTKCLVLEYCDSGDLKNVLSKPTPPGFFVSCANSIASGMAYLHRRNFMHRDLKPANVLLHGNVNSGDFVVKVTDFGVAKKMLPTFKDKTMQNTNDMTAETGTYRWMAPEVIRHEPYSFEADVYSFALIMWQLITHEDPFEPLSQLLAAGRVAIEEARPPFPKGAPSSLVELIVKCWSEKPQDRPTMADILQFYECWGSTHHENRIDWDTWLDTPTGHPVYKTSENNNVEDGMNVRLSSSRKMEVEKKKKIDSTSFRRALRRMLGKGKTSRRPYIQ</sequence>
<dbReference type="InterPro" id="IPR008271">
    <property type="entry name" value="Ser/Thr_kinase_AS"/>
</dbReference>
<feature type="region of interest" description="Disordered" evidence="5">
    <location>
        <begin position="324"/>
        <end position="353"/>
    </location>
</feature>
<gene>
    <name evidence="7" type="ORF">CHYS00102_LOCUS18234</name>
</gene>
<dbReference type="SMART" id="SM00220">
    <property type="entry name" value="S_TKc"/>
    <property type="match status" value="1"/>
</dbReference>
<reference evidence="7" key="1">
    <citation type="submission" date="2021-01" db="EMBL/GenBank/DDBJ databases">
        <authorList>
            <person name="Corre E."/>
            <person name="Pelletier E."/>
            <person name="Niang G."/>
            <person name="Scheremetjew M."/>
            <person name="Finn R."/>
            <person name="Kale V."/>
            <person name="Holt S."/>
            <person name="Cochrane G."/>
            <person name="Meng A."/>
            <person name="Brown T."/>
            <person name="Cohen L."/>
        </authorList>
    </citation>
    <scope>NUCLEOTIDE SEQUENCE</scope>
    <source>
        <strain evidence="7">308</strain>
    </source>
</reference>
<keyword evidence="1" id="KW-0808">Transferase</keyword>
<evidence type="ECO:0000256" key="1">
    <source>
        <dbReference type="ARBA" id="ARBA00022679"/>
    </source>
</evidence>
<feature type="compositionally biased region" description="Low complexity" evidence="5">
    <location>
        <begin position="857"/>
        <end position="869"/>
    </location>
</feature>
<dbReference type="AlphaFoldDB" id="A0A7S1FUG0"/>
<dbReference type="PROSITE" id="PS00108">
    <property type="entry name" value="PROTEIN_KINASE_ST"/>
    <property type="match status" value="1"/>
</dbReference>